<protein>
    <submittedName>
        <fullName evidence="2">Uncharacterized protein</fullName>
    </submittedName>
</protein>
<organism evidence="2 3">
    <name type="scientific">Petromyces alliaceus</name>
    <name type="common">Aspergillus alliaceus</name>
    <dbReference type="NCBI Taxonomy" id="209559"/>
    <lineage>
        <taxon>Eukaryota</taxon>
        <taxon>Fungi</taxon>
        <taxon>Dikarya</taxon>
        <taxon>Ascomycota</taxon>
        <taxon>Pezizomycotina</taxon>
        <taxon>Eurotiomycetes</taxon>
        <taxon>Eurotiomycetidae</taxon>
        <taxon>Eurotiales</taxon>
        <taxon>Aspergillaceae</taxon>
        <taxon>Aspergillus</taxon>
        <taxon>Aspergillus subgen. Circumdati</taxon>
    </lineage>
</organism>
<sequence length="179" mass="20100">MHILPFGDIKFEAFQLLYVTHELDKNNESKELDKKKATSVTTIIVPQGANTSRMLSYQIAYDSPDINCSPSYGLQKGANKEAVGIQCTLYSEPNANGYKQVVHIDGRCRKLNPRLAENLGSLYVEEGAFCDLFEDTHCEKYVYEVEPTGEDNLLDSGVGYTSKAVRCGYFNDVYRIQGF</sequence>
<accession>A0A8H5ZWD9</accession>
<dbReference type="AlphaFoldDB" id="A0A8H5ZWD9"/>
<keyword evidence="3" id="KW-1185">Reference proteome</keyword>
<dbReference type="EMBL" id="SPNV01000418">
    <property type="protein sequence ID" value="KAF5855545.1"/>
    <property type="molecule type" value="Genomic_DNA"/>
</dbReference>
<dbReference type="GO" id="GO:0016042">
    <property type="term" value="P:lipid catabolic process"/>
    <property type="evidence" value="ECO:0007669"/>
    <property type="project" value="InterPro"/>
</dbReference>
<dbReference type="Proteomes" id="UP000541154">
    <property type="component" value="Unassembled WGS sequence"/>
</dbReference>
<name>A0A8H5ZWD9_PETAA</name>
<comment type="caution">
    <text evidence="2">The sequence shown here is derived from an EMBL/GenBank/DDBJ whole genome shotgun (WGS) entry which is preliminary data.</text>
</comment>
<gene>
    <name evidence="2" type="ORF">ETB97_009007</name>
</gene>
<dbReference type="Gene3D" id="3.40.50.1820">
    <property type="entry name" value="alpha/beta hydrolase"/>
    <property type="match status" value="1"/>
</dbReference>
<dbReference type="InterPro" id="IPR029058">
    <property type="entry name" value="AB_hydrolase_fold"/>
</dbReference>
<dbReference type="InterPro" id="IPR005152">
    <property type="entry name" value="Lipase_secreted"/>
</dbReference>
<evidence type="ECO:0000313" key="3">
    <source>
        <dbReference type="Proteomes" id="UP000541154"/>
    </source>
</evidence>
<keyword evidence="1" id="KW-0378">Hydrolase</keyword>
<dbReference type="GO" id="GO:0004806">
    <property type="term" value="F:triacylglycerol lipase activity"/>
    <property type="evidence" value="ECO:0007669"/>
    <property type="project" value="InterPro"/>
</dbReference>
<proteinExistence type="predicted"/>
<dbReference type="PANTHER" id="PTHR34853">
    <property type="match status" value="1"/>
</dbReference>
<reference evidence="2 3" key="1">
    <citation type="submission" date="2019-04" db="EMBL/GenBank/DDBJ databases">
        <title>Aspergillus burnettii sp. nov., novel species from soil in southeast Queensland.</title>
        <authorList>
            <person name="Gilchrist C.L.M."/>
            <person name="Pitt J.I."/>
            <person name="Lange L."/>
            <person name="Lacey H.J."/>
            <person name="Vuong D."/>
            <person name="Midgley D.J."/>
            <person name="Greenfield P."/>
            <person name="Bradbury M."/>
            <person name="Lacey E."/>
            <person name="Busk P.K."/>
            <person name="Pilgaard B."/>
            <person name="Chooi Y.H."/>
            <person name="Piggott A.M."/>
        </authorList>
    </citation>
    <scope>NUCLEOTIDE SEQUENCE [LARGE SCALE GENOMIC DNA]</scope>
    <source>
        <strain evidence="2 3">FRR 5400</strain>
    </source>
</reference>
<evidence type="ECO:0000256" key="1">
    <source>
        <dbReference type="ARBA" id="ARBA00022801"/>
    </source>
</evidence>
<dbReference type="PANTHER" id="PTHR34853:SF5">
    <property type="entry name" value="LIP-DOMAIN-CONTAINING PROTEIN-RELATED"/>
    <property type="match status" value="1"/>
</dbReference>
<evidence type="ECO:0000313" key="2">
    <source>
        <dbReference type="EMBL" id="KAF5855545.1"/>
    </source>
</evidence>